<reference evidence="1 2" key="1">
    <citation type="submission" date="2021-01" db="EMBL/GenBank/DDBJ databases">
        <title>Whole genome sequence of Paenibacillus sonchi LMG 24727 for comparative genomics.</title>
        <authorList>
            <person name="Lee G."/>
            <person name="Kim M.-J."/>
            <person name="Lim K."/>
            <person name="Shin J.-H."/>
        </authorList>
    </citation>
    <scope>NUCLEOTIDE SEQUENCE [LARGE SCALE GENOMIC DNA]</scope>
    <source>
        <strain evidence="1 2">LMG 24727</strain>
    </source>
</reference>
<sequence>MNGITAEALLVLQKIVKACAARPFAEAQAEQLCPAALCRAELQLALLELREAGMLELRQKLWGRGCIRFPRAICLRFIACCSRMNLYRP</sequence>
<protein>
    <submittedName>
        <fullName evidence="1">Uncharacterized protein</fullName>
    </submittedName>
</protein>
<keyword evidence="2" id="KW-1185">Reference proteome</keyword>
<accession>A0A974PAB4</accession>
<dbReference type="EMBL" id="CP068595">
    <property type="protein sequence ID" value="QQZ60185.1"/>
    <property type="molecule type" value="Genomic_DNA"/>
</dbReference>
<organism evidence="1 2">
    <name type="scientific">Paenibacillus sonchi</name>
    <dbReference type="NCBI Taxonomy" id="373687"/>
    <lineage>
        <taxon>Bacteria</taxon>
        <taxon>Bacillati</taxon>
        <taxon>Bacillota</taxon>
        <taxon>Bacilli</taxon>
        <taxon>Bacillales</taxon>
        <taxon>Paenibacillaceae</taxon>
        <taxon>Paenibacillus</taxon>
        <taxon>Paenibacillus sonchi group</taxon>
    </lineage>
</organism>
<gene>
    <name evidence="1" type="ORF">JI735_27245</name>
</gene>
<evidence type="ECO:0000313" key="2">
    <source>
        <dbReference type="Proteomes" id="UP000595841"/>
    </source>
</evidence>
<dbReference type="RefSeq" id="WP_202676623.1">
    <property type="nucleotide sequence ID" value="NZ_CP068595.1"/>
</dbReference>
<proteinExistence type="predicted"/>
<dbReference type="KEGG" id="pson:JI735_27245"/>
<dbReference type="AlphaFoldDB" id="A0A974PAB4"/>
<name>A0A974PAB4_9BACL</name>
<dbReference type="Proteomes" id="UP000595841">
    <property type="component" value="Chromosome"/>
</dbReference>
<evidence type="ECO:0000313" key="1">
    <source>
        <dbReference type="EMBL" id="QQZ60185.1"/>
    </source>
</evidence>